<gene>
    <name evidence="1" type="ORF">ACFPZ3_63260</name>
</gene>
<keyword evidence="2" id="KW-1185">Reference proteome</keyword>
<dbReference type="Proteomes" id="UP001596058">
    <property type="component" value="Unassembled WGS sequence"/>
</dbReference>
<protein>
    <submittedName>
        <fullName evidence="1">Uncharacterized protein</fullName>
    </submittedName>
</protein>
<accession>A0ABW1DC60</accession>
<dbReference type="EMBL" id="JBHSPA010000114">
    <property type="protein sequence ID" value="MFC5834636.1"/>
    <property type="molecule type" value="Genomic_DNA"/>
</dbReference>
<evidence type="ECO:0000313" key="1">
    <source>
        <dbReference type="EMBL" id="MFC5834636.1"/>
    </source>
</evidence>
<proteinExistence type="predicted"/>
<organism evidence="1 2">
    <name type="scientific">Nonomuraea insulae</name>
    <dbReference type="NCBI Taxonomy" id="1616787"/>
    <lineage>
        <taxon>Bacteria</taxon>
        <taxon>Bacillati</taxon>
        <taxon>Actinomycetota</taxon>
        <taxon>Actinomycetes</taxon>
        <taxon>Streptosporangiales</taxon>
        <taxon>Streptosporangiaceae</taxon>
        <taxon>Nonomuraea</taxon>
    </lineage>
</organism>
<evidence type="ECO:0000313" key="2">
    <source>
        <dbReference type="Proteomes" id="UP001596058"/>
    </source>
</evidence>
<reference evidence="2" key="1">
    <citation type="journal article" date="2019" name="Int. J. Syst. Evol. Microbiol.">
        <title>The Global Catalogue of Microorganisms (GCM) 10K type strain sequencing project: providing services to taxonomists for standard genome sequencing and annotation.</title>
        <authorList>
            <consortium name="The Broad Institute Genomics Platform"/>
            <consortium name="The Broad Institute Genome Sequencing Center for Infectious Disease"/>
            <person name="Wu L."/>
            <person name="Ma J."/>
        </authorList>
    </citation>
    <scope>NUCLEOTIDE SEQUENCE [LARGE SCALE GENOMIC DNA]</scope>
    <source>
        <strain evidence="2">CCUG 53903</strain>
    </source>
</reference>
<sequence length="56" mass="6281">MTKEKPVTIAEVAKHYGVSADELQRVIDEHLDELLYDGKAYYDPVRNAYVIDGGPS</sequence>
<comment type="caution">
    <text evidence="1">The sequence shown here is derived from an EMBL/GenBank/DDBJ whole genome shotgun (WGS) entry which is preliminary data.</text>
</comment>
<dbReference type="RefSeq" id="WP_379524050.1">
    <property type="nucleotide sequence ID" value="NZ_JBHSPA010000114.1"/>
</dbReference>
<name>A0ABW1DC60_9ACTN</name>